<feature type="compositionally biased region" description="Polar residues" evidence="1">
    <location>
        <begin position="10"/>
        <end position="20"/>
    </location>
</feature>
<protein>
    <submittedName>
        <fullName evidence="2">Uncharacterized protein</fullName>
    </submittedName>
</protein>
<evidence type="ECO:0000256" key="1">
    <source>
        <dbReference type="SAM" id="MobiDB-lite"/>
    </source>
</evidence>
<proteinExistence type="predicted"/>
<evidence type="ECO:0000313" key="3">
    <source>
        <dbReference type="Proteomes" id="UP000055048"/>
    </source>
</evidence>
<comment type="caution">
    <text evidence="2">The sequence shown here is derived from an EMBL/GenBank/DDBJ whole genome shotgun (WGS) entry which is preliminary data.</text>
</comment>
<dbReference type="EMBL" id="JYDJ01000242">
    <property type="protein sequence ID" value="KRX39159.1"/>
    <property type="molecule type" value="Genomic_DNA"/>
</dbReference>
<name>A0A0V0TKP9_9BILA</name>
<feature type="region of interest" description="Disordered" evidence="1">
    <location>
        <begin position="1"/>
        <end position="20"/>
    </location>
</feature>
<accession>A0A0V0TKP9</accession>
<evidence type="ECO:0000313" key="2">
    <source>
        <dbReference type="EMBL" id="KRX39159.1"/>
    </source>
</evidence>
<gene>
    <name evidence="2" type="ORF">T05_5381</name>
</gene>
<sequence>MDTSKRRGKQQNQISNETASLRTHQEIFIHRIRYRALHYANNDRHKGPLSFATLQSFVRPTCPVETL</sequence>
<reference evidence="2 3" key="1">
    <citation type="submission" date="2015-01" db="EMBL/GenBank/DDBJ databases">
        <title>Evolution of Trichinella species and genotypes.</title>
        <authorList>
            <person name="Korhonen P.K."/>
            <person name="Edoardo P."/>
            <person name="Giuseppe L.R."/>
            <person name="Gasser R.B."/>
        </authorList>
    </citation>
    <scope>NUCLEOTIDE SEQUENCE [LARGE SCALE GENOMIC DNA]</scope>
    <source>
        <strain evidence="2">ISS417</strain>
    </source>
</reference>
<dbReference type="Proteomes" id="UP000055048">
    <property type="component" value="Unassembled WGS sequence"/>
</dbReference>
<dbReference type="AlphaFoldDB" id="A0A0V0TKP9"/>
<organism evidence="2 3">
    <name type="scientific">Trichinella murrelli</name>
    <dbReference type="NCBI Taxonomy" id="144512"/>
    <lineage>
        <taxon>Eukaryota</taxon>
        <taxon>Metazoa</taxon>
        <taxon>Ecdysozoa</taxon>
        <taxon>Nematoda</taxon>
        <taxon>Enoplea</taxon>
        <taxon>Dorylaimia</taxon>
        <taxon>Trichinellida</taxon>
        <taxon>Trichinellidae</taxon>
        <taxon>Trichinella</taxon>
    </lineage>
</organism>
<keyword evidence="3" id="KW-1185">Reference proteome</keyword>